<name>A0A9W7HDD0_HIBTR</name>
<reference evidence="2" key="1">
    <citation type="submission" date="2023-05" db="EMBL/GenBank/DDBJ databases">
        <title>Genome and transcriptome analyses reveal genes involved in the formation of fine ridges on petal epidermal cells in Hibiscus trionum.</title>
        <authorList>
            <person name="Koshimizu S."/>
            <person name="Masuda S."/>
            <person name="Ishii T."/>
            <person name="Shirasu K."/>
            <person name="Hoshino A."/>
            <person name="Arita M."/>
        </authorList>
    </citation>
    <scope>NUCLEOTIDE SEQUENCE</scope>
    <source>
        <strain evidence="2">Hamamatsu line</strain>
    </source>
</reference>
<dbReference type="OrthoDB" id="411615at2759"/>
<evidence type="ECO:0000313" key="3">
    <source>
        <dbReference type="Proteomes" id="UP001165190"/>
    </source>
</evidence>
<proteinExistence type="predicted"/>
<dbReference type="InterPro" id="IPR013103">
    <property type="entry name" value="RVT_2"/>
</dbReference>
<keyword evidence="3" id="KW-1185">Reference proteome</keyword>
<dbReference type="EMBL" id="BSYR01000011">
    <property type="protein sequence ID" value="GMI75223.1"/>
    <property type="molecule type" value="Genomic_DNA"/>
</dbReference>
<comment type="caution">
    <text evidence="2">The sequence shown here is derived from an EMBL/GenBank/DDBJ whole genome shotgun (WGS) entry which is preliminary data.</text>
</comment>
<accession>A0A9W7HDD0</accession>
<sequence length="248" mass="27987">MSRDVYFHEAIFPFHTISSENSYVDPFPFVSLPRTDIAHADITHAAEVTTNHAEHTDITTAAEVTTDHAGHTSTEVAPTEVTHEATSVVLAAPNHIFHNEHYIQTHSPEAVPQVPQVRRSTRQIHKPSYLQKYHCNNISVGSSDSSHTLYPIEDSLSTLRLSPSYHHFVASISTVYEPTFYYQAVKLPTWQAAMNEELKAIEDLKTWTVVPLPEGKKAIDSKWVYRVKYKADGSLDRYKARLVAKGYT</sequence>
<dbReference type="Pfam" id="PF07727">
    <property type="entry name" value="RVT_2"/>
    <property type="match status" value="1"/>
</dbReference>
<organism evidence="2 3">
    <name type="scientific">Hibiscus trionum</name>
    <name type="common">Flower of an hour</name>
    <dbReference type="NCBI Taxonomy" id="183268"/>
    <lineage>
        <taxon>Eukaryota</taxon>
        <taxon>Viridiplantae</taxon>
        <taxon>Streptophyta</taxon>
        <taxon>Embryophyta</taxon>
        <taxon>Tracheophyta</taxon>
        <taxon>Spermatophyta</taxon>
        <taxon>Magnoliopsida</taxon>
        <taxon>eudicotyledons</taxon>
        <taxon>Gunneridae</taxon>
        <taxon>Pentapetalae</taxon>
        <taxon>rosids</taxon>
        <taxon>malvids</taxon>
        <taxon>Malvales</taxon>
        <taxon>Malvaceae</taxon>
        <taxon>Malvoideae</taxon>
        <taxon>Hibiscus</taxon>
    </lineage>
</organism>
<feature type="domain" description="Reverse transcriptase Ty1/copia-type" evidence="1">
    <location>
        <begin position="205"/>
        <end position="247"/>
    </location>
</feature>
<evidence type="ECO:0000259" key="1">
    <source>
        <dbReference type="Pfam" id="PF07727"/>
    </source>
</evidence>
<protein>
    <recommendedName>
        <fullName evidence="1">Reverse transcriptase Ty1/copia-type domain-containing protein</fullName>
    </recommendedName>
</protein>
<gene>
    <name evidence="2" type="ORF">HRI_001191600</name>
</gene>
<evidence type="ECO:0000313" key="2">
    <source>
        <dbReference type="EMBL" id="GMI75223.1"/>
    </source>
</evidence>
<dbReference type="AlphaFoldDB" id="A0A9W7HDD0"/>
<dbReference type="Proteomes" id="UP001165190">
    <property type="component" value="Unassembled WGS sequence"/>
</dbReference>